<dbReference type="PRINTS" id="PR01759">
    <property type="entry name" value="CAPSULEPROTC"/>
</dbReference>
<comment type="caution">
    <text evidence="2">The sequence shown here is derived from an EMBL/GenBank/DDBJ whole genome shotgun (WGS) entry which is preliminary data.</text>
</comment>
<dbReference type="Pfam" id="PF14102">
    <property type="entry name" value="Caps_synth_CapC"/>
    <property type="match status" value="1"/>
</dbReference>
<dbReference type="Proteomes" id="UP000579136">
    <property type="component" value="Unassembled WGS sequence"/>
</dbReference>
<organism evidence="2 3">
    <name type="scientific">Nosocomiicoccus ampullae</name>
    <dbReference type="NCBI Taxonomy" id="489910"/>
    <lineage>
        <taxon>Bacteria</taxon>
        <taxon>Bacillati</taxon>
        <taxon>Bacillota</taxon>
        <taxon>Bacilli</taxon>
        <taxon>Bacillales</taxon>
        <taxon>Staphylococcaceae</taxon>
        <taxon>Nosocomiicoccus</taxon>
    </lineage>
</organism>
<sequence length="154" mass="17111">MIGTELYFSLFTGVLLSLLFAERFGISPAGLVVPGYLALIFDQPVMLFSILIISCITYIIVDKVLSKVIILYGRRKFSAMILTAMILKFIFDAMFPYAPIPHDMIEISGIGMVIPGIIANTIQRQGVVITLSSSLFVTFLTYVLLNVYNYVVLV</sequence>
<name>A0A9Q2CYR6_9STAP</name>
<feature type="transmembrane region" description="Helical" evidence="1">
    <location>
        <begin position="104"/>
        <end position="122"/>
    </location>
</feature>
<feature type="transmembrane region" description="Helical" evidence="1">
    <location>
        <begin position="129"/>
        <end position="151"/>
    </location>
</feature>
<keyword evidence="1" id="KW-1133">Transmembrane helix</keyword>
<evidence type="ECO:0000256" key="1">
    <source>
        <dbReference type="SAM" id="Phobius"/>
    </source>
</evidence>
<proteinExistence type="predicted"/>
<dbReference type="RefSeq" id="WP_183673329.1">
    <property type="nucleotide sequence ID" value="NZ_CBCRYX010000002.1"/>
</dbReference>
<dbReference type="EMBL" id="JACHHF010000003">
    <property type="protein sequence ID" value="MBB5175745.1"/>
    <property type="molecule type" value="Genomic_DNA"/>
</dbReference>
<evidence type="ECO:0000313" key="3">
    <source>
        <dbReference type="Proteomes" id="UP000579136"/>
    </source>
</evidence>
<reference evidence="2 3" key="1">
    <citation type="submission" date="2020-08" db="EMBL/GenBank/DDBJ databases">
        <title>Genomic Encyclopedia of Type Strains, Phase IV (KMG-IV): sequencing the most valuable type-strain genomes for metagenomic binning, comparative biology and taxonomic classification.</title>
        <authorList>
            <person name="Goeker M."/>
        </authorList>
    </citation>
    <scope>NUCLEOTIDE SEQUENCE [LARGE SCALE GENOMIC DNA]</scope>
    <source>
        <strain evidence="2 3">DSM 19163</strain>
    </source>
</reference>
<dbReference type="InterPro" id="IPR008338">
    <property type="entry name" value="Capsule_biosynth_CapC"/>
</dbReference>
<evidence type="ECO:0000313" key="2">
    <source>
        <dbReference type="EMBL" id="MBB5175745.1"/>
    </source>
</evidence>
<feature type="transmembrane region" description="Helical" evidence="1">
    <location>
        <begin position="45"/>
        <end position="65"/>
    </location>
</feature>
<accession>A0A9Q2CYR6</accession>
<keyword evidence="1" id="KW-0472">Membrane</keyword>
<gene>
    <name evidence="2" type="ORF">HNQ45_000620</name>
</gene>
<dbReference type="GO" id="GO:0045227">
    <property type="term" value="P:capsule polysaccharide biosynthetic process"/>
    <property type="evidence" value="ECO:0007669"/>
    <property type="project" value="InterPro"/>
</dbReference>
<keyword evidence="3" id="KW-1185">Reference proteome</keyword>
<dbReference type="AlphaFoldDB" id="A0A9Q2CYR6"/>
<keyword evidence="1" id="KW-0812">Transmembrane</keyword>
<protein>
    <submittedName>
        <fullName evidence="2">Poly-gamma-glutamate biosynthesis protein PgsC/CapC</fullName>
    </submittedName>
</protein>
<dbReference type="NCBIfam" id="TIGR04011">
    <property type="entry name" value="poly_gGlu_PgsC"/>
    <property type="match status" value="1"/>
</dbReference>
<feature type="transmembrane region" description="Helical" evidence="1">
    <location>
        <begin position="77"/>
        <end position="98"/>
    </location>
</feature>
<dbReference type="GO" id="GO:0016020">
    <property type="term" value="C:membrane"/>
    <property type="evidence" value="ECO:0007669"/>
    <property type="project" value="InterPro"/>
</dbReference>